<reference evidence="5" key="1">
    <citation type="submission" date="2009-08" db="EMBL/GenBank/DDBJ databases">
        <title>Annotation of Salpingoeca rosetta.</title>
        <authorList>
            <consortium name="The Broad Institute Genome Sequencing Platform"/>
            <person name="Russ C."/>
            <person name="Cuomo C."/>
            <person name="Burger G."/>
            <person name="Gray M.W."/>
            <person name="Holland P.W.H."/>
            <person name="King N."/>
            <person name="Lang F.B.F."/>
            <person name="Roger A.J."/>
            <person name="Ruiz-Trillo I."/>
            <person name="Young S.K."/>
            <person name="Zeng Q."/>
            <person name="Gargeya S."/>
            <person name="Alvarado L."/>
            <person name="Berlin A."/>
            <person name="Chapman S.B."/>
            <person name="Chen Z."/>
            <person name="Freedman E."/>
            <person name="Gellesch M."/>
            <person name="Goldberg J."/>
            <person name="Griggs A."/>
            <person name="Gujja S."/>
            <person name="Heilman E."/>
            <person name="Heiman D."/>
            <person name="Howarth C."/>
            <person name="Mehta T."/>
            <person name="Neiman D."/>
            <person name="Pearson M."/>
            <person name="Roberts A."/>
            <person name="Saif S."/>
            <person name="Shea T."/>
            <person name="Shenoy N."/>
            <person name="Sisk P."/>
            <person name="Stolte C."/>
            <person name="Sykes S."/>
            <person name="White J."/>
            <person name="Yandava C."/>
            <person name="Haas B."/>
            <person name="Nusbaum C."/>
            <person name="Birren B."/>
        </authorList>
    </citation>
    <scope>NUCLEOTIDE SEQUENCE [LARGE SCALE GENOMIC DNA]</scope>
    <source>
        <strain evidence="5">ATCC 50818</strain>
    </source>
</reference>
<keyword evidence="2" id="KW-0833">Ubl conjugation pathway</keyword>
<evidence type="ECO:0000256" key="2">
    <source>
        <dbReference type="ARBA" id="ARBA00022786"/>
    </source>
</evidence>
<feature type="compositionally biased region" description="Gly residues" evidence="3">
    <location>
        <begin position="30"/>
        <end position="48"/>
    </location>
</feature>
<proteinExistence type="inferred from homology"/>
<dbReference type="GeneID" id="16068459"/>
<organism evidence="6">
    <name type="scientific">Salpingoeca rosetta (strain ATCC 50818 / BSB-021)</name>
    <dbReference type="NCBI Taxonomy" id="946362"/>
    <lineage>
        <taxon>Eukaryota</taxon>
        <taxon>Choanoflagellata</taxon>
        <taxon>Craspedida</taxon>
        <taxon>Salpingoecidae</taxon>
        <taxon>Salpingoeca</taxon>
    </lineage>
</organism>
<keyword evidence="6" id="KW-1185">Reference proteome</keyword>
<feature type="compositionally biased region" description="Low complexity" evidence="3">
    <location>
        <begin position="1"/>
        <end position="29"/>
    </location>
</feature>
<accession>F2USF4</accession>
<evidence type="ECO:0000313" key="6">
    <source>
        <dbReference type="Proteomes" id="UP000007799"/>
    </source>
</evidence>
<feature type="compositionally biased region" description="Low complexity" evidence="3">
    <location>
        <begin position="77"/>
        <end position="95"/>
    </location>
</feature>
<gene>
    <name evidence="5" type="ORF">PTSG_11007</name>
</gene>
<dbReference type="STRING" id="946362.F2USF4"/>
<sequence>MMRRATIASSSSASSSASSARQARSVRGTQGAGDTGDGGSSVGGGNDSAGGMRSRRLFSIGAGIRARLSTISTPASARTRTQQQGNAATQQQQQQRGRHLTFQTKDDRRVRVPIRHAMMMPTIARMLTDLGADDPDIETEEDEEPIPLPATSSAAFDKVLAWCRLHESDEPVNATSRDDMPTIEADYLKALAPLQDGDKALFDKLSAPFLLELMTTASFLDMDAMFQTVTKVLSRRVAGKRPRQVPGALGIADSFTMEDKIACVRRFPFLLDGCEDIPELCQIKAMLEQEAMQAP</sequence>
<dbReference type="RefSeq" id="XP_004987932.1">
    <property type="nucleotide sequence ID" value="XM_004987875.1"/>
</dbReference>
<dbReference type="SUPFAM" id="SSF81382">
    <property type="entry name" value="Skp1 dimerisation domain-like"/>
    <property type="match status" value="1"/>
</dbReference>
<dbReference type="PANTHER" id="PTHR11165">
    <property type="entry name" value="SKP1"/>
    <property type="match status" value="1"/>
</dbReference>
<dbReference type="eggNOG" id="KOG1724">
    <property type="taxonomic scope" value="Eukaryota"/>
</dbReference>
<dbReference type="Gene3D" id="3.30.710.10">
    <property type="entry name" value="Potassium Channel Kv1.1, Chain A"/>
    <property type="match status" value="1"/>
</dbReference>
<dbReference type="Proteomes" id="UP000007799">
    <property type="component" value="Unassembled WGS sequence"/>
</dbReference>
<dbReference type="InterPro" id="IPR016897">
    <property type="entry name" value="SKP1"/>
</dbReference>
<comment type="similarity">
    <text evidence="1">Belongs to the SKP1 family.</text>
</comment>
<evidence type="ECO:0000256" key="1">
    <source>
        <dbReference type="ARBA" id="ARBA00009993"/>
    </source>
</evidence>
<feature type="region of interest" description="Disordered" evidence="3">
    <location>
        <begin position="1"/>
        <end position="53"/>
    </location>
</feature>
<dbReference type="SUPFAM" id="SSF54695">
    <property type="entry name" value="POZ domain"/>
    <property type="match status" value="1"/>
</dbReference>
<feature type="region of interest" description="Disordered" evidence="3">
    <location>
        <begin position="69"/>
        <end position="100"/>
    </location>
</feature>
<evidence type="ECO:0000256" key="3">
    <source>
        <dbReference type="SAM" id="MobiDB-lite"/>
    </source>
</evidence>
<dbReference type="InParanoid" id="F2USF4"/>
<dbReference type="AlphaFoldDB" id="F2USF4"/>
<dbReference type="SMART" id="SM00512">
    <property type="entry name" value="Skp1"/>
    <property type="match status" value="1"/>
</dbReference>
<dbReference type="EMBL" id="GL832994">
    <property type="protein sequence ID" value="EGD81063.1"/>
    <property type="molecule type" value="Genomic_DNA"/>
</dbReference>
<dbReference type="KEGG" id="sre:PTSG_11007"/>
<dbReference type="GO" id="GO:0006511">
    <property type="term" value="P:ubiquitin-dependent protein catabolic process"/>
    <property type="evidence" value="ECO:0007669"/>
    <property type="project" value="InterPro"/>
</dbReference>
<dbReference type="InterPro" id="IPR036296">
    <property type="entry name" value="SKP1-like_dim_sf"/>
</dbReference>
<dbReference type="Pfam" id="PF03931">
    <property type="entry name" value="Skp1_POZ"/>
    <property type="match status" value="1"/>
</dbReference>
<evidence type="ECO:0000259" key="4">
    <source>
        <dbReference type="Pfam" id="PF03931"/>
    </source>
</evidence>
<dbReference type="InterPro" id="IPR016073">
    <property type="entry name" value="Skp1_comp_POZ"/>
</dbReference>
<feature type="domain" description="SKP1 component POZ" evidence="4">
    <location>
        <begin position="100"/>
        <end position="167"/>
    </location>
</feature>
<evidence type="ECO:0000313" key="5">
    <source>
        <dbReference type="EMBL" id="EGD81063.1"/>
    </source>
</evidence>
<dbReference type="InterPro" id="IPR011333">
    <property type="entry name" value="SKP1/BTB/POZ_sf"/>
</dbReference>
<name>F2USF4_SALR5</name>
<protein>
    <recommendedName>
        <fullName evidence="4">SKP1 component POZ domain-containing protein</fullName>
    </recommendedName>
</protein>
<dbReference type="InterPro" id="IPR001232">
    <property type="entry name" value="SKP1-like"/>
</dbReference>